<keyword evidence="5" id="KW-0680">Restriction system</keyword>
<dbReference type="InterPro" id="IPR002941">
    <property type="entry name" value="DNA_methylase_N4/N6"/>
</dbReference>
<dbReference type="InterPro" id="IPR017985">
    <property type="entry name" value="MeTrfase_CN4_CS"/>
</dbReference>
<dbReference type="Pfam" id="PF01555">
    <property type="entry name" value="N6_N4_Mtase"/>
    <property type="match status" value="1"/>
</dbReference>
<evidence type="ECO:0000256" key="10">
    <source>
        <dbReference type="SAM" id="MobiDB-lite"/>
    </source>
</evidence>
<evidence type="ECO:0000259" key="11">
    <source>
        <dbReference type="Pfam" id="PF01555"/>
    </source>
</evidence>
<sequence length="424" mass="46985">MEIVKMGRPKAKTPRKAVANVRLTDAEHQEMEATAKALGYSSMSEYVRFLHRERADALAVPAPPPIVPNVPAPRLFHTTRHGQIYHGDSLGLLHKTLKPGSVDLIVTSPPFGLVRKKSYGNEDADEYVKWFRPFAEGFKRVLSKQGSLVIDIGGAWKKGLATRSLYHFELLISLVRDHGFHLCQEHFWWNPAKLPSPAEWVNIRRIRVKDAVNCVWWLSPSPWPKASNKRVLSPYSDSMKDLLVNGYTAKLRPSGHDISTKFQKDNGGAVPPNLLAIANTESNGIYQAYCKAHGIDPHPARFPPGLPEYFIRMLTDRGDTVLDPFGGSCVTGEVSERLGRKWICSEIDAAFLTGALARFDPKLAARQSSLGKPYEIFPPCSLPINDSERLPAGGGKERISGNVNQISRAAPKSKKQSKIVQAAV</sequence>
<name>A0ABY8BNL5_AFICR</name>
<organism evidence="12 13">
    <name type="scientific">Afipia carboxydohydrogena</name>
    <name type="common">Pseudomonas carboxydohydrogena</name>
    <dbReference type="NCBI Taxonomy" id="290"/>
    <lineage>
        <taxon>Bacteria</taxon>
        <taxon>Pseudomonadati</taxon>
        <taxon>Pseudomonadota</taxon>
        <taxon>Alphaproteobacteria</taxon>
        <taxon>Hyphomicrobiales</taxon>
        <taxon>Nitrobacteraceae</taxon>
        <taxon>Afipia</taxon>
    </lineage>
</organism>
<keyword evidence="2" id="KW-0489">Methyltransferase</keyword>
<evidence type="ECO:0000256" key="8">
    <source>
        <dbReference type="ARBA" id="ARBA00049120"/>
    </source>
</evidence>
<gene>
    <name evidence="12" type="ORF">AFIC_002682</name>
</gene>
<keyword evidence="6" id="KW-0238">DNA-binding</keyword>
<dbReference type="RefSeq" id="WP_275246726.1">
    <property type="nucleotide sequence ID" value="NZ_BAABDX010000001.1"/>
</dbReference>
<evidence type="ECO:0000256" key="3">
    <source>
        <dbReference type="ARBA" id="ARBA00022679"/>
    </source>
</evidence>
<dbReference type="Gene3D" id="3.40.50.150">
    <property type="entry name" value="Vaccinia Virus protein VP39"/>
    <property type="match status" value="1"/>
</dbReference>
<dbReference type="SUPFAM" id="SSF53335">
    <property type="entry name" value="S-adenosyl-L-methionine-dependent methyltransferases"/>
    <property type="match status" value="1"/>
</dbReference>
<protein>
    <recommendedName>
        <fullName evidence="9">Methyltransferase</fullName>
        <ecNumber evidence="9">2.1.1.-</ecNumber>
    </recommendedName>
</protein>
<dbReference type="EMBL" id="CP113162">
    <property type="protein sequence ID" value="WEF51116.1"/>
    <property type="molecule type" value="Genomic_DNA"/>
</dbReference>
<dbReference type="PROSITE" id="PS00093">
    <property type="entry name" value="N4_MTASE"/>
    <property type="match status" value="1"/>
</dbReference>
<evidence type="ECO:0000256" key="9">
    <source>
        <dbReference type="RuleBase" id="RU362026"/>
    </source>
</evidence>
<keyword evidence="13" id="KW-1185">Reference proteome</keyword>
<comment type="catalytic activity">
    <reaction evidence="7">
        <text>a 2'-deoxyadenosine in DNA + S-adenosyl-L-methionine = an N(6)-methyl-2'-deoxyadenosine in DNA + S-adenosyl-L-homocysteine + H(+)</text>
        <dbReference type="Rhea" id="RHEA:15197"/>
        <dbReference type="Rhea" id="RHEA-COMP:12418"/>
        <dbReference type="Rhea" id="RHEA-COMP:12419"/>
        <dbReference type="ChEBI" id="CHEBI:15378"/>
        <dbReference type="ChEBI" id="CHEBI:57856"/>
        <dbReference type="ChEBI" id="CHEBI:59789"/>
        <dbReference type="ChEBI" id="CHEBI:90615"/>
        <dbReference type="ChEBI" id="CHEBI:90616"/>
        <dbReference type="EC" id="2.1.1.72"/>
    </reaction>
</comment>
<keyword evidence="3" id="KW-0808">Transferase</keyword>
<evidence type="ECO:0000256" key="4">
    <source>
        <dbReference type="ARBA" id="ARBA00022691"/>
    </source>
</evidence>
<dbReference type="InterPro" id="IPR001091">
    <property type="entry name" value="RM_Methyltransferase"/>
</dbReference>
<evidence type="ECO:0000256" key="1">
    <source>
        <dbReference type="ARBA" id="ARBA00010203"/>
    </source>
</evidence>
<feature type="domain" description="DNA methylase N-4/N-6" evidence="11">
    <location>
        <begin position="102"/>
        <end position="352"/>
    </location>
</feature>
<evidence type="ECO:0000256" key="7">
    <source>
        <dbReference type="ARBA" id="ARBA00047942"/>
    </source>
</evidence>
<dbReference type="InterPro" id="IPR029063">
    <property type="entry name" value="SAM-dependent_MTases_sf"/>
</dbReference>
<comment type="catalytic activity">
    <reaction evidence="8">
        <text>a 2'-deoxycytidine in DNA + S-adenosyl-L-methionine = an N(4)-methyl-2'-deoxycytidine in DNA + S-adenosyl-L-homocysteine + H(+)</text>
        <dbReference type="Rhea" id="RHEA:16857"/>
        <dbReference type="Rhea" id="RHEA-COMP:11369"/>
        <dbReference type="Rhea" id="RHEA-COMP:13674"/>
        <dbReference type="ChEBI" id="CHEBI:15378"/>
        <dbReference type="ChEBI" id="CHEBI:57856"/>
        <dbReference type="ChEBI" id="CHEBI:59789"/>
        <dbReference type="ChEBI" id="CHEBI:85452"/>
        <dbReference type="ChEBI" id="CHEBI:137933"/>
        <dbReference type="EC" id="2.1.1.113"/>
    </reaction>
</comment>
<accession>A0ABY8BNL5</accession>
<evidence type="ECO:0000256" key="6">
    <source>
        <dbReference type="ARBA" id="ARBA00023125"/>
    </source>
</evidence>
<evidence type="ECO:0000256" key="5">
    <source>
        <dbReference type="ARBA" id="ARBA00022747"/>
    </source>
</evidence>
<evidence type="ECO:0000256" key="2">
    <source>
        <dbReference type="ARBA" id="ARBA00022603"/>
    </source>
</evidence>
<dbReference type="EC" id="2.1.1.-" evidence="9"/>
<dbReference type="Proteomes" id="UP001213907">
    <property type="component" value="Chromosome"/>
</dbReference>
<proteinExistence type="inferred from homology"/>
<keyword evidence="4" id="KW-0949">S-adenosyl-L-methionine</keyword>
<evidence type="ECO:0000313" key="12">
    <source>
        <dbReference type="EMBL" id="WEF51116.1"/>
    </source>
</evidence>
<dbReference type="PRINTS" id="PR00508">
    <property type="entry name" value="S21N4MTFRASE"/>
</dbReference>
<reference evidence="12 13" key="1">
    <citation type="submission" date="2022-11" db="EMBL/GenBank/DDBJ databases">
        <authorList>
            <person name="Siebert D."/>
            <person name="Busche T."/>
            <person name="Saydam E."/>
            <person name="Kalinowski J."/>
            <person name="Ruckert C."/>
            <person name="Blombach B."/>
        </authorList>
    </citation>
    <scope>NUCLEOTIDE SEQUENCE [LARGE SCALE GENOMIC DNA]</scope>
    <source>
        <strain evidence="12 13">DSM 1083</strain>
    </source>
</reference>
<comment type="similarity">
    <text evidence="1">Belongs to the N(4)/N(6)-methyltransferase family. N(4) subfamily.</text>
</comment>
<evidence type="ECO:0000313" key="13">
    <source>
        <dbReference type="Proteomes" id="UP001213907"/>
    </source>
</evidence>
<feature type="region of interest" description="Disordered" evidence="10">
    <location>
        <begin position="387"/>
        <end position="424"/>
    </location>
</feature>